<sequence>MLALGLNQFRKEHFWLYHVKPTDPTTYAAVGVILLSIALLPCYLPARRATNVDPMTVPRHE</sequence>
<proteinExistence type="predicted"/>
<accession>A0A7V8NTD8</accession>
<keyword evidence="1" id="KW-1133">Transmembrane helix</keyword>
<evidence type="ECO:0000256" key="1">
    <source>
        <dbReference type="SAM" id="Phobius"/>
    </source>
</evidence>
<name>A0A7V8NTD8_9BACT</name>
<keyword evidence="3" id="KW-1185">Reference proteome</keyword>
<evidence type="ECO:0000313" key="2">
    <source>
        <dbReference type="EMBL" id="MBA0087116.1"/>
    </source>
</evidence>
<feature type="transmembrane region" description="Helical" evidence="1">
    <location>
        <begin position="26"/>
        <end position="46"/>
    </location>
</feature>
<protein>
    <recommendedName>
        <fullName evidence="4">ABC transporter permease</fullName>
    </recommendedName>
</protein>
<reference evidence="2" key="1">
    <citation type="submission" date="2020-06" db="EMBL/GenBank/DDBJ databases">
        <title>Legume-microbial interactions unlock mineral nutrients during tropical forest succession.</title>
        <authorList>
            <person name="Epihov D.Z."/>
        </authorList>
    </citation>
    <scope>NUCLEOTIDE SEQUENCE [LARGE SCALE GENOMIC DNA]</scope>
    <source>
        <strain evidence="2">Pan2503</strain>
    </source>
</reference>
<evidence type="ECO:0000313" key="3">
    <source>
        <dbReference type="Proteomes" id="UP000567293"/>
    </source>
</evidence>
<dbReference type="AlphaFoldDB" id="A0A7V8NTD8"/>
<keyword evidence="1" id="KW-0812">Transmembrane</keyword>
<organism evidence="2 3">
    <name type="scientific">Candidatus Acidiferrum panamense</name>
    <dbReference type="NCBI Taxonomy" id="2741543"/>
    <lineage>
        <taxon>Bacteria</taxon>
        <taxon>Pseudomonadati</taxon>
        <taxon>Acidobacteriota</taxon>
        <taxon>Terriglobia</taxon>
        <taxon>Candidatus Acidiferrales</taxon>
        <taxon>Candidatus Acidiferrum</taxon>
    </lineage>
</organism>
<gene>
    <name evidence="2" type="ORF">HRJ53_19200</name>
</gene>
<dbReference type="Proteomes" id="UP000567293">
    <property type="component" value="Unassembled WGS sequence"/>
</dbReference>
<keyword evidence="1" id="KW-0472">Membrane</keyword>
<dbReference type="EMBL" id="JACDQQ010001838">
    <property type="protein sequence ID" value="MBA0087116.1"/>
    <property type="molecule type" value="Genomic_DNA"/>
</dbReference>
<evidence type="ECO:0008006" key="4">
    <source>
        <dbReference type="Google" id="ProtNLM"/>
    </source>
</evidence>
<comment type="caution">
    <text evidence="2">The sequence shown here is derived from an EMBL/GenBank/DDBJ whole genome shotgun (WGS) entry which is preliminary data.</text>
</comment>